<keyword evidence="1 3" id="KW-0378">Hydrolase</keyword>
<dbReference type="CDD" id="cd01846">
    <property type="entry name" value="fatty_acyltransferase_like"/>
    <property type="match status" value="1"/>
</dbReference>
<name>A0ABX7M313_9RHOO</name>
<dbReference type="PANTHER" id="PTHR45648:SF22">
    <property type="entry name" value="GDSL LIPASE_ACYLHYDROLASE FAMILY PROTEIN (AFU_ORTHOLOGUE AFUA_4G14700)"/>
    <property type="match status" value="1"/>
</dbReference>
<dbReference type="PANTHER" id="PTHR45648">
    <property type="entry name" value="GDSL LIPASE/ACYLHYDROLASE FAMILY PROTEIN (AFU_ORTHOLOGUE AFUA_4G14700)"/>
    <property type="match status" value="1"/>
</dbReference>
<evidence type="ECO:0000313" key="3">
    <source>
        <dbReference type="EMBL" id="QSI75821.1"/>
    </source>
</evidence>
<dbReference type="InterPro" id="IPR036514">
    <property type="entry name" value="SGNH_hydro_sf"/>
</dbReference>
<dbReference type="SUPFAM" id="SSF52266">
    <property type="entry name" value="SGNH hydrolase"/>
    <property type="match status" value="1"/>
</dbReference>
<feature type="chain" id="PRO_5046051810" evidence="2">
    <location>
        <begin position="28"/>
        <end position="341"/>
    </location>
</feature>
<evidence type="ECO:0000313" key="4">
    <source>
        <dbReference type="Proteomes" id="UP000663570"/>
    </source>
</evidence>
<evidence type="ECO:0000256" key="1">
    <source>
        <dbReference type="ARBA" id="ARBA00022801"/>
    </source>
</evidence>
<dbReference type="GO" id="GO:0016787">
    <property type="term" value="F:hydrolase activity"/>
    <property type="evidence" value="ECO:0007669"/>
    <property type="project" value="UniProtKB-KW"/>
</dbReference>
<reference evidence="3 4" key="1">
    <citation type="submission" date="2021-02" db="EMBL/GenBank/DDBJ databases">
        <title>Niveibacterium changnyeongensis HC41.</title>
        <authorList>
            <person name="Kang M."/>
        </authorList>
    </citation>
    <scope>NUCLEOTIDE SEQUENCE [LARGE SCALE GENOMIC DNA]</scope>
    <source>
        <strain evidence="3 4">HC41</strain>
    </source>
</reference>
<accession>A0ABX7M313</accession>
<dbReference type="InterPro" id="IPR001087">
    <property type="entry name" value="GDSL"/>
</dbReference>
<dbReference type="EMBL" id="CP071060">
    <property type="protein sequence ID" value="QSI75821.1"/>
    <property type="molecule type" value="Genomic_DNA"/>
</dbReference>
<protein>
    <submittedName>
        <fullName evidence="3">SGNH/GDSL hydrolase family protein</fullName>
    </submittedName>
</protein>
<evidence type="ECO:0000256" key="2">
    <source>
        <dbReference type="SAM" id="SignalP"/>
    </source>
</evidence>
<dbReference type="Pfam" id="PF00657">
    <property type="entry name" value="Lipase_GDSL"/>
    <property type="match status" value="1"/>
</dbReference>
<feature type="signal peptide" evidence="2">
    <location>
        <begin position="1"/>
        <end position="27"/>
    </location>
</feature>
<sequence>MTCRPGLLRTLIAAASLIVAAPMPAHASALFSQMVVFGDSLSDNGNFAAATGGILPPATVYPGGRFSNGQVAVEYLASRLGLASSQVHDYATGGALTGYDNLAKHDPALTSDPILKGIIDAADLPGMRTQVDRYASTTPIDPTALYVVWGGANDLSAAASSPLATPATLGAAIAEAVTNLGTITQQLILGGAQHVLVAGMPNLGLTPSARAAGPTVAAQSAALSGMFNTALNGVLDSVDIAAPGRVIRFDTYGFLGKLVANAADEGLGDVADACLYTACAANPADWSSYLFWDAQHPTTRGHELIADGLYDAVVPEPPALALSLLGVAMLGLTRRSRAARV</sequence>
<gene>
    <name evidence="3" type="ORF">JY500_15210</name>
</gene>
<keyword evidence="4" id="KW-1185">Reference proteome</keyword>
<dbReference type="InterPro" id="IPR051058">
    <property type="entry name" value="GDSL_Est/Lipase"/>
</dbReference>
<proteinExistence type="predicted"/>
<dbReference type="Gene3D" id="3.40.50.1110">
    <property type="entry name" value="SGNH hydrolase"/>
    <property type="match status" value="1"/>
</dbReference>
<keyword evidence="2" id="KW-0732">Signal</keyword>
<dbReference type="RefSeq" id="WP_206253684.1">
    <property type="nucleotide sequence ID" value="NZ_CP071060.1"/>
</dbReference>
<organism evidence="3 4">
    <name type="scientific">Niveibacterium microcysteis</name>
    <dbReference type="NCBI Taxonomy" id="2811415"/>
    <lineage>
        <taxon>Bacteria</taxon>
        <taxon>Pseudomonadati</taxon>
        <taxon>Pseudomonadota</taxon>
        <taxon>Betaproteobacteria</taxon>
        <taxon>Rhodocyclales</taxon>
        <taxon>Rhodocyclaceae</taxon>
        <taxon>Niveibacterium</taxon>
    </lineage>
</organism>
<dbReference type="Proteomes" id="UP000663570">
    <property type="component" value="Chromosome"/>
</dbReference>